<dbReference type="eggNOG" id="ENOG502ZIJS">
    <property type="taxonomic scope" value="Bacteria"/>
</dbReference>
<dbReference type="RefSeq" id="WP_015895750.1">
    <property type="nucleotide sequence ID" value="NC_012483.1"/>
</dbReference>
<dbReference type="SUPFAM" id="SSF51445">
    <property type="entry name" value="(Trans)glycosidases"/>
    <property type="match status" value="1"/>
</dbReference>
<gene>
    <name evidence="1" type="ordered locus">ACP_0563</name>
</gene>
<evidence type="ECO:0000313" key="2">
    <source>
        <dbReference type="Proteomes" id="UP000002207"/>
    </source>
</evidence>
<organism evidence="1 2">
    <name type="scientific">Acidobacterium capsulatum (strain ATCC 51196 / DSM 11244 / BCRC 80197 / JCM 7670 / NBRC 15755 / NCIMB 13165 / 161)</name>
    <dbReference type="NCBI Taxonomy" id="240015"/>
    <lineage>
        <taxon>Bacteria</taxon>
        <taxon>Pseudomonadati</taxon>
        <taxon>Acidobacteriota</taxon>
        <taxon>Terriglobia</taxon>
        <taxon>Terriglobales</taxon>
        <taxon>Acidobacteriaceae</taxon>
        <taxon>Acidobacterium</taxon>
    </lineage>
</organism>
<proteinExistence type="predicted"/>
<dbReference type="EMBL" id="CP001472">
    <property type="protein sequence ID" value="ACO31841.1"/>
    <property type="molecule type" value="Genomic_DNA"/>
</dbReference>
<dbReference type="STRING" id="240015.ACP_0563"/>
<dbReference type="Proteomes" id="UP000002207">
    <property type="component" value="Chromosome"/>
</dbReference>
<sequence length="739" mass="82880">MQEQDGMRLPVDRRTFLKAASLMTAASMLPEGWKSLGETRSGEQTIAIPAKSHAAVRTAAGMLAESLGLPVSAIRTYEGAAPERGSEIVLALKETSGVPAALSEPIERDGYAVLSKGSTRVVCGARPRSLLFAAGEPHRWLGREAGVWVRNPDFALRCAGWHPKYSGAQLAAMLGANTFFAPLHASVSLKDEMPEVFARLSPEDQQRLEGGVAAAMERNAAIVKEYHDADLTVFAELPYGNNFERWSPALYRALLEVYPTAKGVRAPHSWEKAALCPSDAATWKAFDAYVRECARQAQADGMAATFWDQYGMYCQDDRCQKDGLNHFKNEVYESVSHYYAVLKPMGMKLHLRTWSSGCPHWFGDQYVHAPGYGQFSESHYEVWSRVAKETPGEIMMQTKVYHSDCEPNPPFSTMLGKCSPHTEIVEYQDVGQTIGRQYFPASVVNYMQWTMKKALSLVGHNGGAEIGAGGTMQTNYDVYADILNSCKAYAWRELSWDVNASVPDIWARWSQQIYSPGAAPHMARAMQLSEDAVYKTFSPLGFGSSTNSDFAGTIERRETLLRYTNRNYLPEYTPYLEPTKENIDRIVAEKKQALADIDEMFAALEQAKPHLTAAQRQEIETRFDWLREFAICNVTLDISLWRFRYLRAQAQMLTTDPDQLRPLAEAWDLVAKHAPNLFRYQPSQKFACYDVPLGELQRPPALGSPLPLMRELYQQSLWYMEGSVGPNYLPKELIRTITV</sequence>
<reference evidence="1 2" key="1">
    <citation type="journal article" date="2009" name="Appl. Environ. Microbiol.">
        <title>Three genomes from the phylum Acidobacteria provide insight into the lifestyles of these microorganisms in soils.</title>
        <authorList>
            <person name="Ward N.L."/>
            <person name="Challacombe J.F."/>
            <person name="Janssen P.H."/>
            <person name="Henrissat B."/>
            <person name="Coutinho P.M."/>
            <person name="Wu M."/>
            <person name="Xie G."/>
            <person name="Haft D.H."/>
            <person name="Sait M."/>
            <person name="Badger J."/>
            <person name="Barabote R.D."/>
            <person name="Bradley B."/>
            <person name="Brettin T.S."/>
            <person name="Brinkac L.M."/>
            <person name="Bruce D."/>
            <person name="Creasy T."/>
            <person name="Daugherty S.C."/>
            <person name="Davidsen T.M."/>
            <person name="DeBoy R.T."/>
            <person name="Detter J.C."/>
            <person name="Dodson R.J."/>
            <person name="Durkin A.S."/>
            <person name="Ganapathy A."/>
            <person name="Gwinn-Giglio M."/>
            <person name="Han C.S."/>
            <person name="Khouri H."/>
            <person name="Kiss H."/>
            <person name="Kothari S.P."/>
            <person name="Madupu R."/>
            <person name="Nelson K.E."/>
            <person name="Nelson W.C."/>
            <person name="Paulsen I."/>
            <person name="Penn K."/>
            <person name="Ren Q."/>
            <person name="Rosovitz M.J."/>
            <person name="Selengut J.D."/>
            <person name="Shrivastava S."/>
            <person name="Sullivan S.A."/>
            <person name="Tapia R."/>
            <person name="Thompson L.S."/>
            <person name="Watkins K.L."/>
            <person name="Yang Q."/>
            <person name="Yu C."/>
            <person name="Zafar N."/>
            <person name="Zhou L."/>
            <person name="Kuske C.R."/>
        </authorList>
    </citation>
    <scope>NUCLEOTIDE SEQUENCE [LARGE SCALE GENOMIC DNA]</scope>
    <source>
        <strain evidence="2">ATCC 51196 / DSM 11244 / BCRC 80197 / JCM 7670 / NBRC 15755 / NCIMB 13165 / 161</strain>
    </source>
</reference>
<dbReference type="KEGG" id="aca:ACP_0563"/>
<accession>C1F159</accession>
<protein>
    <submittedName>
        <fullName evidence="1">Uncharacterized protein</fullName>
    </submittedName>
</protein>
<dbReference type="HOGENOM" id="CLU_375383_0_0_0"/>
<evidence type="ECO:0000313" key="1">
    <source>
        <dbReference type="EMBL" id="ACO31841.1"/>
    </source>
</evidence>
<dbReference type="InParanoid" id="C1F159"/>
<dbReference type="InterPro" id="IPR017853">
    <property type="entry name" value="GH"/>
</dbReference>
<keyword evidence="2" id="KW-1185">Reference proteome</keyword>
<dbReference type="OrthoDB" id="127208at2"/>
<dbReference type="AlphaFoldDB" id="C1F159"/>
<name>C1F159_ACIC5</name>